<keyword evidence="1" id="KW-0808">Transferase</keyword>
<dbReference type="RefSeq" id="WP_007910168.1">
    <property type="nucleotide sequence ID" value="NZ_ADVG01000002.1"/>
</dbReference>
<name>D6TS59_KTERA</name>
<dbReference type="Pfam" id="PF13189">
    <property type="entry name" value="Cytidylate_kin2"/>
    <property type="match status" value="1"/>
</dbReference>
<proteinExistence type="predicted"/>
<dbReference type="OrthoDB" id="9781180at2"/>
<keyword evidence="1" id="KW-0418">Kinase</keyword>
<organism evidence="1 2">
    <name type="scientific">Ktedonobacter racemifer DSM 44963</name>
    <dbReference type="NCBI Taxonomy" id="485913"/>
    <lineage>
        <taxon>Bacteria</taxon>
        <taxon>Bacillati</taxon>
        <taxon>Chloroflexota</taxon>
        <taxon>Ktedonobacteria</taxon>
        <taxon>Ktedonobacterales</taxon>
        <taxon>Ktedonobacteraceae</taxon>
        <taxon>Ktedonobacter</taxon>
    </lineage>
</organism>
<dbReference type="Proteomes" id="UP000004508">
    <property type="component" value="Unassembled WGS sequence"/>
</dbReference>
<dbReference type="EMBL" id="ADVG01000002">
    <property type="protein sequence ID" value="EFH86132.1"/>
    <property type="molecule type" value="Genomic_DNA"/>
</dbReference>
<evidence type="ECO:0000313" key="1">
    <source>
        <dbReference type="EMBL" id="EFH86132.1"/>
    </source>
</evidence>
<comment type="caution">
    <text evidence="1">The sequence shown here is derived from an EMBL/GenBank/DDBJ whole genome shotgun (WGS) entry which is preliminary data.</text>
</comment>
<dbReference type="GO" id="GO:0016301">
    <property type="term" value="F:kinase activity"/>
    <property type="evidence" value="ECO:0007669"/>
    <property type="project" value="UniProtKB-KW"/>
</dbReference>
<dbReference type="eggNOG" id="COG1102">
    <property type="taxonomic scope" value="Bacteria"/>
</dbReference>
<keyword evidence="2" id="KW-1185">Reference proteome</keyword>
<dbReference type="InterPro" id="IPR027417">
    <property type="entry name" value="P-loop_NTPase"/>
</dbReference>
<dbReference type="InParanoid" id="D6TS59"/>
<sequence>MSEDVDFIHQMRAITISREYGSGGGEIAFRLAQRLGWHLIDHNIVARIANEMSTSIEEAEAYDECTEGRASQILNRLQYLSLYPDSMVNIPLEAVPSDKDYRNVANKLVRAAIVQGQVVIVGRASQVILAELRNVLHVRIIAPFEKRAACVMQREGIDYHAAESRIRSKDRDRARHLQREYHQKPEDAHLYDIILNTSLLDLESAVETICFTLQQKAKGLFAKTNEPGLPQYPWL</sequence>
<protein>
    <submittedName>
        <fullName evidence="1">Putative cytidylate kinase, putative</fullName>
    </submittedName>
</protein>
<dbReference type="SUPFAM" id="SSF52540">
    <property type="entry name" value="P-loop containing nucleoside triphosphate hydrolases"/>
    <property type="match status" value="1"/>
</dbReference>
<gene>
    <name evidence="1" type="ORF">Krac_7409</name>
</gene>
<evidence type="ECO:0000313" key="2">
    <source>
        <dbReference type="Proteomes" id="UP000004508"/>
    </source>
</evidence>
<dbReference type="Gene3D" id="3.40.50.300">
    <property type="entry name" value="P-loop containing nucleotide triphosphate hydrolases"/>
    <property type="match status" value="1"/>
</dbReference>
<accession>D6TS59</accession>
<reference evidence="1 2" key="1">
    <citation type="journal article" date="2011" name="Stand. Genomic Sci.">
        <title>Non-contiguous finished genome sequence and contextual data of the filamentous soil bacterium Ktedonobacter racemifer type strain (SOSP1-21).</title>
        <authorList>
            <person name="Chang Y.J."/>
            <person name="Land M."/>
            <person name="Hauser L."/>
            <person name="Chertkov O."/>
            <person name="Del Rio T.G."/>
            <person name="Nolan M."/>
            <person name="Copeland A."/>
            <person name="Tice H."/>
            <person name="Cheng J.F."/>
            <person name="Lucas S."/>
            <person name="Han C."/>
            <person name="Goodwin L."/>
            <person name="Pitluck S."/>
            <person name="Ivanova N."/>
            <person name="Ovchinikova G."/>
            <person name="Pati A."/>
            <person name="Chen A."/>
            <person name="Palaniappan K."/>
            <person name="Mavromatis K."/>
            <person name="Liolios K."/>
            <person name="Brettin T."/>
            <person name="Fiebig A."/>
            <person name="Rohde M."/>
            <person name="Abt B."/>
            <person name="Goker M."/>
            <person name="Detter J.C."/>
            <person name="Woyke T."/>
            <person name="Bristow J."/>
            <person name="Eisen J.A."/>
            <person name="Markowitz V."/>
            <person name="Hugenholtz P."/>
            <person name="Kyrpides N.C."/>
            <person name="Klenk H.P."/>
            <person name="Lapidus A."/>
        </authorList>
    </citation>
    <scope>NUCLEOTIDE SEQUENCE [LARGE SCALE GENOMIC DNA]</scope>
    <source>
        <strain evidence="2">DSM 44963</strain>
    </source>
</reference>
<dbReference type="STRING" id="485913.Krac_7409"/>
<dbReference type="AlphaFoldDB" id="D6TS59"/>